<dbReference type="Proteomes" id="UP000053864">
    <property type="component" value="Unassembled WGS sequence"/>
</dbReference>
<protein>
    <recommendedName>
        <fullName evidence="2">PiggyBac transposable element-derived protein domain-containing protein</fullName>
    </recommendedName>
</protein>
<name>W2HTH7_PHYNI</name>
<accession>W2HTH7</accession>
<evidence type="ECO:0008006" key="2">
    <source>
        <dbReference type="Google" id="ProtNLM"/>
    </source>
</evidence>
<dbReference type="AlphaFoldDB" id="W2HTH7"/>
<evidence type="ECO:0000313" key="1">
    <source>
        <dbReference type="EMBL" id="ETL25284.1"/>
    </source>
</evidence>
<dbReference type="PANTHER" id="PTHR46599:SF3">
    <property type="entry name" value="PIGGYBAC TRANSPOSABLE ELEMENT-DERIVED PROTEIN 4"/>
    <property type="match status" value="1"/>
</dbReference>
<proteinExistence type="predicted"/>
<reference evidence="1" key="1">
    <citation type="submission" date="2013-11" db="EMBL/GenBank/DDBJ databases">
        <title>The Genome Sequence of Phytophthora parasitica CJ05E6.</title>
        <authorList>
            <consortium name="The Broad Institute Genomics Platform"/>
            <person name="Russ C."/>
            <person name="Tyler B."/>
            <person name="Panabieres F."/>
            <person name="Shan W."/>
            <person name="Tripathy S."/>
            <person name="Grunwald N."/>
            <person name="Machado M."/>
            <person name="Johnson C.S."/>
            <person name="Arredondo F."/>
            <person name="Hong C."/>
            <person name="Coffey M."/>
            <person name="Young S.K."/>
            <person name="Zeng Q."/>
            <person name="Gargeya S."/>
            <person name="Fitzgerald M."/>
            <person name="Abouelleil A."/>
            <person name="Alvarado L."/>
            <person name="Chapman S.B."/>
            <person name="Gainer-Dewar J."/>
            <person name="Goldberg J."/>
            <person name="Griggs A."/>
            <person name="Gujja S."/>
            <person name="Hansen M."/>
            <person name="Howarth C."/>
            <person name="Imamovic A."/>
            <person name="Ireland A."/>
            <person name="Larimer J."/>
            <person name="McCowan C."/>
            <person name="Murphy C."/>
            <person name="Pearson M."/>
            <person name="Poon T.W."/>
            <person name="Priest M."/>
            <person name="Roberts A."/>
            <person name="Saif S."/>
            <person name="Shea T."/>
            <person name="Sykes S."/>
            <person name="Wortman J."/>
            <person name="Nusbaum C."/>
            <person name="Birren B."/>
        </authorList>
    </citation>
    <scope>NUCLEOTIDE SEQUENCE [LARGE SCALE GENOMIC DNA]</scope>
    <source>
        <strain evidence="1">CJ05E6</strain>
    </source>
</reference>
<dbReference type="EMBL" id="KI676538">
    <property type="protein sequence ID" value="ETL25284.1"/>
    <property type="molecule type" value="Genomic_DNA"/>
</dbReference>
<organism evidence="1">
    <name type="scientific">Phytophthora nicotianae</name>
    <name type="common">Potato buckeye rot agent</name>
    <name type="synonym">Phytophthora parasitica</name>
    <dbReference type="NCBI Taxonomy" id="4792"/>
    <lineage>
        <taxon>Eukaryota</taxon>
        <taxon>Sar</taxon>
        <taxon>Stramenopiles</taxon>
        <taxon>Oomycota</taxon>
        <taxon>Peronosporomycetes</taxon>
        <taxon>Peronosporales</taxon>
        <taxon>Peronosporaceae</taxon>
        <taxon>Phytophthora</taxon>
    </lineage>
</organism>
<gene>
    <name evidence="1" type="ORF">L916_20842</name>
</gene>
<dbReference type="VEuPathDB" id="FungiDB:PPTG_01113"/>
<sequence>MASTHRRYYKSLFLGLIDLSITNAFIVYNARRSADAKPEVSHVRFLKHLHLELSQLRTIDWYPLLRHQGFQPTPTKTSRATPALVPMQTDEWRKGNDDDTRKRRQRACKVCSVLKRADQARGGETTYYCSQAENLVKACISVSSFPVQ</sequence>
<dbReference type="PANTHER" id="PTHR46599">
    <property type="entry name" value="PIGGYBAC TRANSPOSABLE ELEMENT-DERIVED PROTEIN 4"/>
    <property type="match status" value="1"/>
</dbReference>